<evidence type="ECO:0000259" key="1">
    <source>
        <dbReference type="Pfam" id="PF03050"/>
    </source>
</evidence>
<sequence>MDDPTIPPTNNSSEQALRWSVIFRKVTNGFRSDWGRDLFADVRSIVNTGKRQGFSAFESILIALNPLKSLFSMC</sequence>
<reference evidence="2" key="1">
    <citation type="submission" date="2019-05" db="EMBL/GenBank/DDBJ databases">
        <title>Whole genome sequencing of Pseudanabaena catenata USMAC16.</title>
        <authorList>
            <person name="Khan Z."/>
            <person name="Omar W.M."/>
            <person name="Convey P."/>
            <person name="Merican F."/>
            <person name="Najimudin N."/>
        </authorList>
    </citation>
    <scope>NUCLEOTIDE SEQUENCE</scope>
    <source>
        <strain evidence="2">USMAC16</strain>
    </source>
</reference>
<accession>A0A9X4MGE3</accession>
<comment type="caution">
    <text evidence="2">The sequence shown here is derived from an EMBL/GenBank/DDBJ whole genome shotgun (WGS) entry which is preliminary data.</text>
</comment>
<feature type="domain" description="Transposase IS66 central" evidence="1">
    <location>
        <begin position="1"/>
        <end position="35"/>
    </location>
</feature>
<proteinExistence type="predicted"/>
<protein>
    <submittedName>
        <fullName evidence="2">Transposase</fullName>
    </submittedName>
</protein>
<dbReference type="EMBL" id="VBTY01000113">
    <property type="protein sequence ID" value="MDG3495609.1"/>
    <property type="molecule type" value="Genomic_DNA"/>
</dbReference>
<evidence type="ECO:0000313" key="3">
    <source>
        <dbReference type="Proteomes" id="UP001152872"/>
    </source>
</evidence>
<dbReference type="InterPro" id="IPR004291">
    <property type="entry name" value="Transposase_IS66_central"/>
</dbReference>
<dbReference type="RefSeq" id="WP_040688644.1">
    <property type="nucleotide sequence ID" value="NZ_VBTY01000113.1"/>
</dbReference>
<name>A0A9X4MGE3_9CYAN</name>
<dbReference type="Proteomes" id="UP001152872">
    <property type="component" value="Unassembled WGS sequence"/>
</dbReference>
<dbReference type="Pfam" id="PF03050">
    <property type="entry name" value="DDE_Tnp_IS66"/>
    <property type="match status" value="1"/>
</dbReference>
<evidence type="ECO:0000313" key="2">
    <source>
        <dbReference type="EMBL" id="MDG3495609.1"/>
    </source>
</evidence>
<gene>
    <name evidence="2" type="ORF">FEV09_13715</name>
</gene>
<dbReference type="AlphaFoldDB" id="A0A9X4MGE3"/>
<keyword evidence="3" id="KW-1185">Reference proteome</keyword>
<organism evidence="2 3">
    <name type="scientific">Pseudanabaena catenata USMAC16</name>
    <dbReference type="NCBI Taxonomy" id="1855837"/>
    <lineage>
        <taxon>Bacteria</taxon>
        <taxon>Bacillati</taxon>
        <taxon>Cyanobacteriota</taxon>
        <taxon>Cyanophyceae</taxon>
        <taxon>Pseudanabaenales</taxon>
        <taxon>Pseudanabaenaceae</taxon>
        <taxon>Pseudanabaena</taxon>
    </lineage>
</organism>